<dbReference type="KEGG" id="hhc:M911_06040"/>
<reference evidence="3" key="2">
    <citation type="submission" date="2014-02" db="EMBL/GenBank/DDBJ databases">
        <title>Draft Genome Sequence of extremely halophilic bacteria Halorhodospira halochloris.</title>
        <authorList>
            <person name="Singh K.S."/>
        </authorList>
    </citation>
    <scope>NUCLEOTIDE SEQUENCE [LARGE SCALE GENOMIC DNA]</scope>
    <source>
        <strain evidence="3">A</strain>
    </source>
</reference>
<organism evidence="2 3">
    <name type="scientific">Ectothiorhodospira haloalkaliphila</name>
    <dbReference type="NCBI Taxonomy" id="421628"/>
    <lineage>
        <taxon>Bacteria</taxon>
        <taxon>Pseudomonadati</taxon>
        <taxon>Pseudomonadota</taxon>
        <taxon>Gammaproteobacteria</taxon>
        <taxon>Chromatiales</taxon>
        <taxon>Ectothiorhodospiraceae</taxon>
        <taxon>Ectothiorhodospira</taxon>
    </lineage>
</organism>
<dbReference type="HOGENOM" id="CLU_2409181_0_0_6"/>
<name>W8KUH6_9GAMM</name>
<dbReference type="PANTHER" id="PTHR34611">
    <property type="match status" value="1"/>
</dbReference>
<dbReference type="InterPro" id="IPR051699">
    <property type="entry name" value="Rpn/YhgA-like_nuclease"/>
</dbReference>
<sequence length="92" mass="11038">MTDELRDREDDIIWRIRWGKDWLYVYLLLEFQSSVDRFMAVRIMSYVGLLYQDLIRQNKLTPSGKLPPALPVVLYNGEERWRQEGLSIMSSR</sequence>
<dbReference type="InterPro" id="IPR006842">
    <property type="entry name" value="Transposase_31"/>
</dbReference>
<dbReference type="Proteomes" id="UP000019442">
    <property type="component" value="Chromosome"/>
</dbReference>
<evidence type="ECO:0000313" key="3">
    <source>
        <dbReference type="Proteomes" id="UP000019442"/>
    </source>
</evidence>
<gene>
    <name evidence="2" type="ORF">M911_06040</name>
</gene>
<evidence type="ECO:0000259" key="1">
    <source>
        <dbReference type="Pfam" id="PF04754"/>
    </source>
</evidence>
<feature type="domain" description="Transposase (putative) YhgA-like" evidence="1">
    <location>
        <begin position="3"/>
        <end position="82"/>
    </location>
</feature>
<dbReference type="EMBL" id="CP007268">
    <property type="protein sequence ID" value="AHK80637.1"/>
    <property type="molecule type" value="Genomic_DNA"/>
</dbReference>
<accession>W8KUH6</accession>
<dbReference type="PATRIC" id="fig|1354791.3.peg.1642"/>
<proteinExistence type="predicted"/>
<dbReference type="AlphaFoldDB" id="W8KUH6"/>
<dbReference type="Pfam" id="PF04754">
    <property type="entry name" value="Transposase_31"/>
    <property type="match status" value="1"/>
</dbReference>
<evidence type="ECO:0000313" key="2">
    <source>
        <dbReference type="EMBL" id="AHK80637.1"/>
    </source>
</evidence>
<dbReference type="PANTHER" id="PTHR34611:SF2">
    <property type="entry name" value="INACTIVE RECOMBINATION-PROMOTING NUCLEASE-LIKE PROTEIN RPNE-RELATED"/>
    <property type="match status" value="1"/>
</dbReference>
<reference evidence="2 3" key="1">
    <citation type="journal article" date="2014" name="J Genomics">
        <title>Draft Genome Sequence of the Extremely Halophilic Phototrophic Purple Sulfur Bacterium Halorhodospira halochloris.</title>
        <authorList>
            <person name="Singh K.S."/>
            <person name="Kirksey J."/>
            <person name="Hoff W.D."/>
            <person name="Deole R."/>
        </authorList>
    </citation>
    <scope>NUCLEOTIDE SEQUENCE [LARGE SCALE GENOMIC DNA]</scope>
    <source>
        <strain evidence="2 3">A</strain>
    </source>
</reference>
<keyword evidence="3" id="KW-1185">Reference proteome</keyword>
<protein>
    <recommendedName>
        <fullName evidence="1">Transposase (putative) YhgA-like domain-containing protein</fullName>
    </recommendedName>
</protein>